<sequence>MNEADVLTDRKLILHKGVIRCLGSSMYLKKHFNVMYNLIIENQSYPKILSIIKKIYSENNG</sequence>
<evidence type="ECO:0000313" key="1">
    <source>
        <dbReference type="EMBL" id="ORX44682.1"/>
    </source>
</evidence>
<name>A0A1Y1V232_9FUNG</name>
<reference evidence="1 2" key="1">
    <citation type="submission" date="2016-08" db="EMBL/GenBank/DDBJ databases">
        <title>Genomes of anaerobic fungi encode conserved fungal cellulosomes for biomass hydrolysis.</title>
        <authorList>
            <consortium name="DOE Joint Genome Institute"/>
            <person name="Haitjema C.H."/>
            <person name="Gilmore S.P."/>
            <person name="Henske J.K."/>
            <person name="Solomon K.V."/>
            <person name="De Groot R."/>
            <person name="Kuo A."/>
            <person name="Mondo S.J."/>
            <person name="Salamov A.A."/>
            <person name="Labutti K."/>
            <person name="Zhao Z."/>
            <person name="Chiniquy J."/>
            <person name="Barry K."/>
            <person name="Brewer H.M."/>
            <person name="Purvine S.O."/>
            <person name="Wright A.T."/>
            <person name="Boxma B."/>
            <person name="Van Alen T."/>
            <person name="Hackstein J.H."/>
            <person name="Baker S.E."/>
            <person name="Grigoriev I.V."/>
            <person name="O'Malley M.A."/>
        </authorList>
    </citation>
    <scope>NUCLEOTIDE SEQUENCE [LARGE SCALE GENOMIC DNA]</scope>
    <source>
        <strain evidence="2">finn</strain>
    </source>
</reference>
<keyword evidence="2" id="KW-1185">Reference proteome</keyword>
<accession>A0A1Y1V232</accession>
<dbReference type="AlphaFoldDB" id="A0A1Y1V232"/>
<dbReference type="Proteomes" id="UP000193719">
    <property type="component" value="Unassembled WGS sequence"/>
</dbReference>
<proteinExistence type="predicted"/>
<dbReference type="EMBL" id="MCFH01000044">
    <property type="protein sequence ID" value="ORX44682.1"/>
    <property type="molecule type" value="Genomic_DNA"/>
</dbReference>
<organism evidence="1 2">
    <name type="scientific">Piromyces finnis</name>
    <dbReference type="NCBI Taxonomy" id="1754191"/>
    <lineage>
        <taxon>Eukaryota</taxon>
        <taxon>Fungi</taxon>
        <taxon>Fungi incertae sedis</taxon>
        <taxon>Chytridiomycota</taxon>
        <taxon>Chytridiomycota incertae sedis</taxon>
        <taxon>Neocallimastigomycetes</taxon>
        <taxon>Neocallimastigales</taxon>
        <taxon>Neocallimastigaceae</taxon>
        <taxon>Piromyces</taxon>
    </lineage>
</organism>
<feature type="non-terminal residue" evidence="1">
    <location>
        <position position="61"/>
    </location>
</feature>
<reference evidence="1 2" key="2">
    <citation type="submission" date="2016-08" db="EMBL/GenBank/DDBJ databases">
        <title>Pervasive Adenine N6-methylation of Active Genes in Fungi.</title>
        <authorList>
            <consortium name="DOE Joint Genome Institute"/>
            <person name="Mondo S.J."/>
            <person name="Dannebaum R.O."/>
            <person name="Kuo R.C."/>
            <person name="Labutti K."/>
            <person name="Haridas S."/>
            <person name="Kuo A."/>
            <person name="Salamov A."/>
            <person name="Ahrendt S.R."/>
            <person name="Lipzen A."/>
            <person name="Sullivan W."/>
            <person name="Andreopoulos W.B."/>
            <person name="Clum A."/>
            <person name="Lindquist E."/>
            <person name="Daum C."/>
            <person name="Ramamoorthy G.K."/>
            <person name="Gryganskyi A."/>
            <person name="Culley D."/>
            <person name="Magnuson J.K."/>
            <person name="James T.Y."/>
            <person name="O'Malley M.A."/>
            <person name="Stajich J.E."/>
            <person name="Spatafora J.W."/>
            <person name="Visel A."/>
            <person name="Grigoriev I.V."/>
        </authorList>
    </citation>
    <scope>NUCLEOTIDE SEQUENCE [LARGE SCALE GENOMIC DNA]</scope>
    <source>
        <strain evidence="2">finn</strain>
    </source>
</reference>
<gene>
    <name evidence="1" type="ORF">BCR36DRAFT_124993</name>
</gene>
<dbReference type="STRING" id="1754191.A0A1Y1V232"/>
<comment type="caution">
    <text evidence="1">The sequence shown here is derived from an EMBL/GenBank/DDBJ whole genome shotgun (WGS) entry which is preliminary data.</text>
</comment>
<evidence type="ECO:0000313" key="2">
    <source>
        <dbReference type="Proteomes" id="UP000193719"/>
    </source>
</evidence>
<protein>
    <submittedName>
        <fullName evidence="1">Uncharacterized protein</fullName>
    </submittedName>
</protein>